<organism evidence="1 2">
    <name type="scientific">Nyssa sinensis</name>
    <dbReference type="NCBI Taxonomy" id="561372"/>
    <lineage>
        <taxon>Eukaryota</taxon>
        <taxon>Viridiplantae</taxon>
        <taxon>Streptophyta</taxon>
        <taxon>Embryophyta</taxon>
        <taxon>Tracheophyta</taxon>
        <taxon>Spermatophyta</taxon>
        <taxon>Magnoliopsida</taxon>
        <taxon>eudicotyledons</taxon>
        <taxon>Gunneridae</taxon>
        <taxon>Pentapetalae</taxon>
        <taxon>asterids</taxon>
        <taxon>Cornales</taxon>
        <taxon>Nyssaceae</taxon>
        <taxon>Nyssa</taxon>
    </lineage>
</organism>
<dbReference type="PANTHER" id="PTHR24177:SF292">
    <property type="entry name" value="ANKYRIN REPEAT FAMILY PROTEIN-RELATED"/>
    <property type="match status" value="1"/>
</dbReference>
<accession>A0A5J4ZH47</accession>
<dbReference type="Proteomes" id="UP000325577">
    <property type="component" value="Linkage Group LG7"/>
</dbReference>
<reference evidence="1 2" key="1">
    <citation type="submission" date="2019-09" db="EMBL/GenBank/DDBJ databases">
        <title>A chromosome-level genome assembly of the Chinese tupelo Nyssa sinensis.</title>
        <authorList>
            <person name="Yang X."/>
            <person name="Kang M."/>
            <person name="Yang Y."/>
            <person name="Xiong H."/>
            <person name="Wang M."/>
            <person name="Zhang Z."/>
            <person name="Wang Z."/>
            <person name="Wu H."/>
            <person name="Ma T."/>
            <person name="Liu J."/>
            <person name="Xi Z."/>
        </authorList>
    </citation>
    <scope>NUCLEOTIDE SEQUENCE [LARGE SCALE GENOMIC DNA]</scope>
    <source>
        <strain evidence="1">J267</strain>
        <tissue evidence="1">Leaf</tissue>
    </source>
</reference>
<dbReference type="AlphaFoldDB" id="A0A5J4ZH47"/>
<dbReference type="PANTHER" id="PTHR24177">
    <property type="entry name" value="CASKIN"/>
    <property type="match status" value="1"/>
</dbReference>
<evidence type="ECO:0000313" key="1">
    <source>
        <dbReference type="EMBL" id="KAA8517905.1"/>
    </source>
</evidence>
<evidence type="ECO:0008006" key="3">
    <source>
        <dbReference type="Google" id="ProtNLM"/>
    </source>
</evidence>
<proteinExistence type="predicted"/>
<sequence length="144" mass="15596">MSSSGLLDAVILASQFGNVEFVVEMVKSNPALLHVNTTAGGIFHVAVANRQEKIWNLIYGFGAEGGEFARFVDTDLNTLLHVAGMLAPAKRFSNISGAAMQTQREMQWYKEVEMISPPLIKAAANNAGKTGEIVVSQMAQDKLR</sequence>
<name>A0A5J4ZH47_9ASTE</name>
<gene>
    <name evidence="1" type="ORF">F0562_015379</name>
</gene>
<dbReference type="OrthoDB" id="1880601at2759"/>
<evidence type="ECO:0000313" key="2">
    <source>
        <dbReference type="Proteomes" id="UP000325577"/>
    </source>
</evidence>
<keyword evidence="2" id="KW-1185">Reference proteome</keyword>
<dbReference type="EMBL" id="CM018050">
    <property type="protein sequence ID" value="KAA8517905.1"/>
    <property type="molecule type" value="Genomic_DNA"/>
</dbReference>
<dbReference type="GO" id="GO:0016020">
    <property type="term" value="C:membrane"/>
    <property type="evidence" value="ECO:0007669"/>
    <property type="project" value="TreeGrafter"/>
</dbReference>
<protein>
    <recommendedName>
        <fullName evidence="3">Ankyrin repeat-containing protein</fullName>
    </recommendedName>
</protein>